<accession>A0ABQ5B5F0</accession>
<evidence type="ECO:0000313" key="2">
    <source>
        <dbReference type="EMBL" id="GJT08748.1"/>
    </source>
</evidence>
<keyword evidence="1" id="KW-0812">Transmembrane</keyword>
<proteinExistence type="predicted"/>
<protein>
    <submittedName>
        <fullName evidence="2">Uncharacterized protein</fullName>
    </submittedName>
</protein>
<evidence type="ECO:0000256" key="1">
    <source>
        <dbReference type="SAM" id="Phobius"/>
    </source>
</evidence>
<feature type="transmembrane region" description="Helical" evidence="1">
    <location>
        <begin position="19"/>
        <end position="37"/>
    </location>
</feature>
<comment type="caution">
    <text evidence="2">The sequence shown here is derived from an EMBL/GenBank/DDBJ whole genome shotgun (WGS) entry which is preliminary data.</text>
</comment>
<dbReference type="EMBL" id="BQNB010012855">
    <property type="protein sequence ID" value="GJT08748.1"/>
    <property type="molecule type" value="Genomic_DNA"/>
</dbReference>
<organism evidence="2 3">
    <name type="scientific">Tanacetum coccineum</name>
    <dbReference type="NCBI Taxonomy" id="301880"/>
    <lineage>
        <taxon>Eukaryota</taxon>
        <taxon>Viridiplantae</taxon>
        <taxon>Streptophyta</taxon>
        <taxon>Embryophyta</taxon>
        <taxon>Tracheophyta</taxon>
        <taxon>Spermatophyta</taxon>
        <taxon>Magnoliopsida</taxon>
        <taxon>eudicotyledons</taxon>
        <taxon>Gunneridae</taxon>
        <taxon>Pentapetalae</taxon>
        <taxon>asterids</taxon>
        <taxon>campanulids</taxon>
        <taxon>Asterales</taxon>
        <taxon>Asteraceae</taxon>
        <taxon>Asteroideae</taxon>
        <taxon>Anthemideae</taxon>
        <taxon>Anthemidinae</taxon>
        <taxon>Tanacetum</taxon>
    </lineage>
</organism>
<sequence>MEHFSHCCPKTAALPLGKWVVTPSLLIVTVLIAKVWLKKVITKTMSKPTTKEYVTKARRDYYSGITKTMINRKVAYESKGKFLDDLRNNAFSGTNVEIAVEHIENFLKIIDPLDLPNISYERLRIDVFPISLTRDAMFENWLALKFTNQMMMDPFTKNALWDYWKKGDDQEVLTDEAFSDLKESYKDGEHEITKIYTIKTDIFDVTPPNLGSSGI</sequence>
<name>A0ABQ5B5F0_9ASTR</name>
<reference evidence="2" key="2">
    <citation type="submission" date="2022-01" db="EMBL/GenBank/DDBJ databases">
        <authorList>
            <person name="Yamashiro T."/>
            <person name="Shiraishi A."/>
            <person name="Satake H."/>
            <person name="Nakayama K."/>
        </authorList>
    </citation>
    <scope>NUCLEOTIDE SEQUENCE</scope>
</reference>
<reference evidence="2" key="1">
    <citation type="journal article" date="2022" name="Int. J. Mol. Sci.">
        <title>Draft Genome of Tanacetum Coccineum: Genomic Comparison of Closely Related Tanacetum-Family Plants.</title>
        <authorList>
            <person name="Yamashiro T."/>
            <person name="Shiraishi A."/>
            <person name="Nakayama K."/>
            <person name="Satake H."/>
        </authorList>
    </citation>
    <scope>NUCLEOTIDE SEQUENCE</scope>
</reference>
<keyword evidence="3" id="KW-1185">Reference proteome</keyword>
<keyword evidence="1" id="KW-1133">Transmembrane helix</keyword>
<keyword evidence="1" id="KW-0472">Membrane</keyword>
<gene>
    <name evidence="2" type="ORF">Tco_0843210</name>
</gene>
<evidence type="ECO:0000313" key="3">
    <source>
        <dbReference type="Proteomes" id="UP001151760"/>
    </source>
</evidence>
<dbReference type="Proteomes" id="UP001151760">
    <property type="component" value="Unassembled WGS sequence"/>
</dbReference>